<dbReference type="Pfam" id="PF00176">
    <property type="entry name" value="SNF2-rel_dom"/>
    <property type="match status" value="1"/>
</dbReference>
<gene>
    <name evidence="5" type="ORF">DO021_15575</name>
    <name evidence="4" type="ORF">EYB58_11815</name>
</gene>
<dbReference type="Proteomes" id="UP000293902">
    <property type="component" value="Chromosome"/>
</dbReference>
<keyword evidence="1" id="KW-0378">Hydrolase</keyword>
<keyword evidence="7" id="KW-1185">Reference proteome</keyword>
<dbReference type="GO" id="GO:0004386">
    <property type="term" value="F:helicase activity"/>
    <property type="evidence" value="ECO:0007669"/>
    <property type="project" value="UniProtKB-KW"/>
</dbReference>
<sequence length="1310" mass="148514">MVSAPNPFNFKDREWRISYKTSSAIPGQGAVSILHDFYIPVLTSSVDYKRVAGYFSSSSLAVASQGFSALVNSGGKIRLVVGSDLKENDVEAILKGDTLRMAEVLNSELEQQESWPKAVTRGVELLSWMVAKGYLDIRVAFRVHKDTGKALPFSSSEDGYVHEKWAVFTDQEGDRIYISGSLNESKTALLSNAENIDIHTDWWGKTDKLRVDEAQADFENIWNDKSAYLRVMTLPQAVKDKMITIAASAGTLAEIDGTQVDMPESMDLRAAVPRPTALELLRFRLIKDGPKLPRGRYVGMETAPVKAWPHQDVVARRIIETWPYSYLLCDEVGLGKTIEAGLVFRSLYLSGIAKRILITPPASLTRQWQREMASKFLLPFSRSLSGPYARQEIIYPTEKISPLKGLLDPDLSIVSTGLISRAERQQEIKTAKPFDITFVDEAHYARRKNSRNGHRVQARFGNLYETIRTHLRQKSKSLMLATATPMQIDWIEVFDLIHLTLRVGQFQEDPSLTWTYYDMLGAIVRGEKTSNDLWDFLKHAIVALDHHDPFYKGYLDNAVIDGRIKSTARQWLQRNRIPRGLDRKRIQRLIFSAAPLSRVMLRHTRPLLEIYREKGQLGANLAKRHILPVPKIVLNDLEKTAYDELEVYCRELVNRLASNKQGNKPPPSLGFLLSFLRLRLASSLFAIKETLKRRKKKVKATLNHMTPQPVGQNILGDIESCIDSNDESDKNIEELFLKDRTPADLKWELSKLTEMLGTLRDLSAPPSKFQELLNVLDRRKFSGNRIQQLVIFTRFYDTLSDIVTRLRSIDPGMRIGTYSGKGGQYVDSDTKQMNTVDREDIKHRFMGEEIDVLICTDAAAEGLNLQTADLIINYDLPWNPMKVEQRIGRIDRIGQKHDDIYVLNFCYVDSAEQIVYDRLLKRLVQAGDIVGTQQVSMLPVSVEEFNDLAAGDITPQELEASAKERIREQNNRRQSMEIPAQELYEIYLRLTQTQEKNSVPITLDNIWQAFTEADFLKSIGCRMLEENPDTIIELSGLDDLPEGACLTTDRKSFEQGGPELTDPLHFGSYGDPVFDAVINTYQAFELPPAIQRISETIQDIDTEVVGYAVAVKRQGKATSVKLVTRWSDLKNIEIDEKADLSQRDLALVKKQLHSLVRKEFDPTRAVGLLEQVNFKAATAQRIMNLICIKGLLLPIGSTEDENFWTITKGLEELVAQKDRLMVPKLPVDILKKIHPYLLAEIQVPKTGEYTTLTLAIHFIAAALDEGYRVADAMRVKKSELTVGSVRSRIDRELNKAFKMFQSWVILHKGT</sequence>
<evidence type="ECO:0000256" key="1">
    <source>
        <dbReference type="ARBA" id="ARBA00022801"/>
    </source>
</evidence>
<dbReference type="OrthoDB" id="18878at2"/>
<dbReference type="RefSeq" id="WP_111958327.1">
    <property type="nucleotide sequence ID" value="NZ_CP036313.1"/>
</dbReference>
<dbReference type="SMART" id="SM00487">
    <property type="entry name" value="DEXDc"/>
    <property type="match status" value="1"/>
</dbReference>
<dbReference type="PANTHER" id="PTHR45766:SF6">
    <property type="entry name" value="SWI_SNF-RELATED MATRIX-ASSOCIATED ACTIN-DEPENDENT REGULATOR OF CHROMATIN SUBFAMILY A-LIKE PROTEIN 1"/>
    <property type="match status" value="1"/>
</dbReference>
<evidence type="ECO:0000313" key="6">
    <source>
        <dbReference type="Proteomes" id="UP000248798"/>
    </source>
</evidence>
<evidence type="ECO:0000313" key="7">
    <source>
        <dbReference type="Proteomes" id="UP000293902"/>
    </source>
</evidence>
<dbReference type="PROSITE" id="PS51194">
    <property type="entry name" value="HELICASE_CTER"/>
    <property type="match status" value="1"/>
</dbReference>
<dbReference type="InterPro" id="IPR001650">
    <property type="entry name" value="Helicase_C-like"/>
</dbReference>
<dbReference type="Gene3D" id="3.40.50.10810">
    <property type="entry name" value="Tandem AAA-ATPase domain"/>
    <property type="match status" value="1"/>
</dbReference>
<dbReference type="InterPro" id="IPR049730">
    <property type="entry name" value="SNF2/RAD54-like_C"/>
</dbReference>
<dbReference type="Proteomes" id="UP000248798">
    <property type="component" value="Unassembled WGS sequence"/>
</dbReference>
<feature type="domain" description="Helicase C-terminal" evidence="3">
    <location>
        <begin position="768"/>
        <end position="946"/>
    </location>
</feature>
<evidence type="ECO:0000259" key="3">
    <source>
        <dbReference type="PROSITE" id="PS51194"/>
    </source>
</evidence>
<accession>A0A328FA65</accession>
<dbReference type="SUPFAM" id="SSF52540">
    <property type="entry name" value="P-loop containing nucleoside triphosphate hydrolases"/>
    <property type="match status" value="2"/>
</dbReference>
<evidence type="ECO:0000259" key="2">
    <source>
        <dbReference type="PROSITE" id="PS51192"/>
    </source>
</evidence>
<dbReference type="EMBL" id="CP036313">
    <property type="protein sequence ID" value="QBH13551.1"/>
    <property type="molecule type" value="Genomic_DNA"/>
</dbReference>
<dbReference type="Gene3D" id="3.30.870.10">
    <property type="entry name" value="Endonuclease Chain A"/>
    <property type="match status" value="1"/>
</dbReference>
<dbReference type="CDD" id="cd09179">
    <property type="entry name" value="PLDc_N_DEXD_a"/>
    <property type="match status" value="1"/>
</dbReference>
<protein>
    <submittedName>
        <fullName evidence="5">Helicase</fullName>
    </submittedName>
</protein>
<organism evidence="5 6">
    <name type="scientific">Desulfobacter hydrogenophilus</name>
    <dbReference type="NCBI Taxonomy" id="2291"/>
    <lineage>
        <taxon>Bacteria</taxon>
        <taxon>Pseudomonadati</taxon>
        <taxon>Thermodesulfobacteriota</taxon>
        <taxon>Desulfobacteria</taxon>
        <taxon>Desulfobacterales</taxon>
        <taxon>Desulfobacteraceae</taxon>
        <taxon>Desulfobacter</taxon>
    </lineage>
</organism>
<dbReference type="InterPro" id="IPR038718">
    <property type="entry name" value="SNF2-like_sf"/>
</dbReference>
<dbReference type="PANTHER" id="PTHR45766">
    <property type="entry name" value="DNA ANNEALING HELICASE AND ENDONUCLEASE ZRANB3 FAMILY MEMBER"/>
    <property type="match status" value="1"/>
</dbReference>
<keyword evidence="5" id="KW-0347">Helicase</keyword>
<dbReference type="GO" id="GO:0016787">
    <property type="term" value="F:hydrolase activity"/>
    <property type="evidence" value="ECO:0007669"/>
    <property type="project" value="UniProtKB-KW"/>
</dbReference>
<keyword evidence="5" id="KW-0067">ATP-binding</keyword>
<dbReference type="Gene3D" id="3.40.50.300">
    <property type="entry name" value="P-loop containing nucleotide triphosphate hydrolases"/>
    <property type="match status" value="1"/>
</dbReference>
<dbReference type="PROSITE" id="PS51192">
    <property type="entry name" value="HELICASE_ATP_BIND_1"/>
    <property type="match status" value="1"/>
</dbReference>
<reference evidence="5 6" key="1">
    <citation type="submission" date="2018-06" db="EMBL/GenBank/DDBJ databases">
        <title>Complete Genome Sequence of Desulfobacter hydrogenophilus (DSM3380).</title>
        <authorList>
            <person name="Marietou A."/>
            <person name="Schreiber L."/>
            <person name="Marshall I."/>
            <person name="Jorgensen B."/>
        </authorList>
    </citation>
    <scope>NUCLEOTIDE SEQUENCE [LARGE SCALE GENOMIC DNA]</scope>
    <source>
        <strain evidence="5 6">DSM 3380</strain>
    </source>
</reference>
<evidence type="ECO:0000313" key="5">
    <source>
        <dbReference type="EMBL" id="RAM01106.1"/>
    </source>
</evidence>
<dbReference type="CDD" id="cd18793">
    <property type="entry name" value="SF2_C_SNF"/>
    <property type="match status" value="1"/>
</dbReference>
<dbReference type="InterPro" id="IPR014001">
    <property type="entry name" value="Helicase_ATP-bd"/>
</dbReference>
<name>A0A328FA65_9BACT</name>
<dbReference type="Pfam" id="PF00271">
    <property type="entry name" value="Helicase_C"/>
    <property type="match status" value="1"/>
</dbReference>
<dbReference type="GO" id="GO:0005524">
    <property type="term" value="F:ATP binding"/>
    <property type="evidence" value="ECO:0007669"/>
    <property type="project" value="InterPro"/>
</dbReference>
<dbReference type="EMBL" id="QLNI01000032">
    <property type="protein sequence ID" value="RAM01106.1"/>
    <property type="molecule type" value="Genomic_DNA"/>
</dbReference>
<feature type="domain" description="Helicase ATP-binding" evidence="2">
    <location>
        <begin position="317"/>
        <end position="503"/>
    </location>
</feature>
<dbReference type="InterPro" id="IPR027417">
    <property type="entry name" value="P-loop_NTPase"/>
</dbReference>
<evidence type="ECO:0000313" key="4">
    <source>
        <dbReference type="EMBL" id="QBH13551.1"/>
    </source>
</evidence>
<dbReference type="SMART" id="SM00490">
    <property type="entry name" value="HELICc"/>
    <property type="match status" value="1"/>
</dbReference>
<dbReference type="InterPro" id="IPR000330">
    <property type="entry name" value="SNF2_N"/>
</dbReference>
<keyword evidence="5" id="KW-0547">Nucleotide-binding</keyword>
<proteinExistence type="predicted"/>
<reference evidence="4 7" key="2">
    <citation type="submission" date="2019-02" db="EMBL/GenBank/DDBJ databases">
        <title>Complete genome sequence of Desulfobacter hydrogenophilus AcRS1.</title>
        <authorList>
            <person name="Marietou A."/>
            <person name="Lund M.B."/>
            <person name="Marshall I.P.G."/>
            <person name="Schreiber L."/>
            <person name="Jorgensen B."/>
        </authorList>
    </citation>
    <scope>NUCLEOTIDE SEQUENCE [LARGE SCALE GENOMIC DNA]</scope>
    <source>
        <strain evidence="4 7">AcRS1</strain>
    </source>
</reference>